<dbReference type="EMBL" id="JAQQBR010000001">
    <property type="protein sequence ID" value="KAK0183142.1"/>
    <property type="molecule type" value="Genomic_DNA"/>
</dbReference>
<sequence length="321" mass="37769">MAIQRVLIFAIIFIISTFTSFYTTNAEIDNDTKNTIDKIVGLWYFVAELNIEPSVPIVECRTLNIQRITQNHLNMSSRSMFDTEYKVYNWKAQIIKNKLYNLKTQDGDAIPEIDQLDIVEDDNFLVLNNNKDAQVYSIYSRTPNITEESLRTYKTTASIEQLYVHYADHRNCAHRSLAQWKFDLNEIYHMTGTWYNVLGICPQVLSYESSCAHMNVTKASDDFISIKTYKEHGAIKYMRNWMAKIFYSDLYEMNSKLLNPPSYTVAYYNNKEELFLHSKMHPACDAIWSRTKFLSDESYEIYRKIAEKKGWVIRHIGHFFC</sequence>
<evidence type="ECO:0000313" key="2">
    <source>
        <dbReference type="Proteomes" id="UP001168972"/>
    </source>
</evidence>
<evidence type="ECO:0000313" key="1">
    <source>
        <dbReference type="EMBL" id="KAK0183142.1"/>
    </source>
</evidence>
<dbReference type="SUPFAM" id="SSF50814">
    <property type="entry name" value="Lipocalins"/>
    <property type="match status" value="2"/>
</dbReference>
<name>A0AA39G7T6_MICHY</name>
<reference evidence="1" key="1">
    <citation type="journal article" date="2023" name="bioRxiv">
        <title>Scaffold-level genome assemblies of two parasitoid biocontrol wasps reveal the parthenogenesis mechanism and an associated novel virus.</title>
        <authorList>
            <person name="Inwood S."/>
            <person name="Skelly J."/>
            <person name="Guhlin J."/>
            <person name="Harrop T."/>
            <person name="Goldson S."/>
            <person name="Dearden P."/>
        </authorList>
    </citation>
    <scope>NUCLEOTIDE SEQUENCE</scope>
    <source>
        <strain evidence="1">Lincoln</strain>
        <tissue evidence="1">Whole body</tissue>
    </source>
</reference>
<dbReference type="Gene3D" id="2.40.128.20">
    <property type="match status" value="1"/>
</dbReference>
<comment type="caution">
    <text evidence="1">The sequence shown here is derived from an EMBL/GenBank/DDBJ whole genome shotgun (WGS) entry which is preliminary data.</text>
</comment>
<accession>A0AA39G7T6</accession>
<dbReference type="InterPro" id="IPR012674">
    <property type="entry name" value="Calycin"/>
</dbReference>
<proteinExistence type="predicted"/>
<organism evidence="1 2">
    <name type="scientific">Microctonus hyperodae</name>
    <name type="common">Parasitoid wasp</name>
    <dbReference type="NCBI Taxonomy" id="165561"/>
    <lineage>
        <taxon>Eukaryota</taxon>
        <taxon>Metazoa</taxon>
        <taxon>Ecdysozoa</taxon>
        <taxon>Arthropoda</taxon>
        <taxon>Hexapoda</taxon>
        <taxon>Insecta</taxon>
        <taxon>Pterygota</taxon>
        <taxon>Neoptera</taxon>
        <taxon>Endopterygota</taxon>
        <taxon>Hymenoptera</taxon>
        <taxon>Apocrita</taxon>
        <taxon>Ichneumonoidea</taxon>
        <taxon>Braconidae</taxon>
        <taxon>Euphorinae</taxon>
        <taxon>Microctonus</taxon>
    </lineage>
</organism>
<dbReference type="Proteomes" id="UP001168972">
    <property type="component" value="Unassembled WGS sequence"/>
</dbReference>
<gene>
    <name evidence="1" type="ORF">PV327_001211</name>
</gene>
<keyword evidence="2" id="KW-1185">Reference proteome</keyword>
<protein>
    <submittedName>
        <fullName evidence="1">Uncharacterized protein</fullName>
    </submittedName>
</protein>
<dbReference type="AlphaFoldDB" id="A0AA39G7T6"/>
<reference evidence="1" key="2">
    <citation type="submission" date="2023-03" db="EMBL/GenBank/DDBJ databases">
        <authorList>
            <person name="Inwood S.N."/>
            <person name="Skelly J.G."/>
            <person name="Guhlin J."/>
            <person name="Harrop T.W.R."/>
            <person name="Goldson S.G."/>
            <person name="Dearden P.K."/>
        </authorList>
    </citation>
    <scope>NUCLEOTIDE SEQUENCE</scope>
    <source>
        <strain evidence="1">Lincoln</strain>
        <tissue evidence="1">Whole body</tissue>
    </source>
</reference>